<feature type="region of interest" description="Disordered" evidence="6">
    <location>
        <begin position="346"/>
        <end position="385"/>
    </location>
</feature>
<feature type="transmembrane region" description="Helical" evidence="7">
    <location>
        <begin position="195"/>
        <end position="217"/>
    </location>
</feature>
<proteinExistence type="inferred from homology"/>
<evidence type="ECO:0000313" key="8">
    <source>
        <dbReference type="EMBL" id="GIU67818.1"/>
    </source>
</evidence>
<gene>
    <name evidence="8" type="ORF">PsB1_1972</name>
</gene>
<comment type="caution">
    <text evidence="8">The sequence shown here is derived from an EMBL/GenBank/DDBJ whole genome shotgun (WGS) entry which is preliminary data.</text>
</comment>
<keyword evidence="9" id="KW-1185">Reference proteome</keyword>
<evidence type="ECO:0000256" key="5">
    <source>
        <dbReference type="ARBA" id="ARBA00023136"/>
    </source>
</evidence>
<feature type="transmembrane region" description="Helical" evidence="7">
    <location>
        <begin position="259"/>
        <end position="279"/>
    </location>
</feature>
<feature type="transmembrane region" description="Helical" evidence="7">
    <location>
        <begin position="143"/>
        <end position="160"/>
    </location>
</feature>
<comment type="subcellular location">
    <subcellularLocation>
        <location evidence="1">Membrane</location>
        <topology evidence="1">Multi-pass membrane protein</topology>
    </subcellularLocation>
</comment>
<evidence type="ECO:0000256" key="4">
    <source>
        <dbReference type="ARBA" id="ARBA00022989"/>
    </source>
</evidence>
<dbReference type="EMBL" id="BPFZ01000014">
    <property type="protein sequence ID" value="GIU67818.1"/>
    <property type="molecule type" value="Genomic_DNA"/>
</dbReference>
<evidence type="ECO:0000256" key="6">
    <source>
        <dbReference type="SAM" id="MobiDB-lite"/>
    </source>
</evidence>
<dbReference type="PANTHER" id="PTHR21716">
    <property type="entry name" value="TRANSMEMBRANE PROTEIN"/>
    <property type="match status" value="1"/>
</dbReference>
<dbReference type="PANTHER" id="PTHR21716:SF64">
    <property type="entry name" value="AI-2 TRANSPORT PROTEIN TQSA"/>
    <property type="match status" value="1"/>
</dbReference>
<evidence type="ECO:0000313" key="9">
    <source>
        <dbReference type="Proteomes" id="UP001161064"/>
    </source>
</evidence>
<reference evidence="8" key="2">
    <citation type="journal article" date="2023" name="ISME Commun">
        <title>Characterization of a bloom-associated alphaproteobacterial lineage, 'Candidatus Phycosocius': insights into freshwater algal-bacterial interactions.</title>
        <authorList>
            <person name="Tanabe Y."/>
            <person name="Yamaguchi H."/>
            <person name="Yoshida M."/>
            <person name="Kai A."/>
            <person name="Okazaki Y."/>
        </authorList>
    </citation>
    <scope>NUCLEOTIDE SEQUENCE</scope>
    <source>
        <strain evidence="8">BOTRYCO-1</strain>
    </source>
</reference>
<feature type="transmembrane region" description="Helical" evidence="7">
    <location>
        <begin position="285"/>
        <end position="303"/>
    </location>
</feature>
<keyword evidence="4 7" id="KW-1133">Transmembrane helix</keyword>
<evidence type="ECO:0000256" key="3">
    <source>
        <dbReference type="ARBA" id="ARBA00022692"/>
    </source>
</evidence>
<evidence type="ECO:0000256" key="1">
    <source>
        <dbReference type="ARBA" id="ARBA00004141"/>
    </source>
</evidence>
<dbReference type="InterPro" id="IPR002549">
    <property type="entry name" value="AI-2E-like"/>
</dbReference>
<feature type="transmembrane region" description="Helical" evidence="7">
    <location>
        <begin position="310"/>
        <end position="330"/>
    </location>
</feature>
<reference evidence="8" key="1">
    <citation type="submission" date="2021-05" db="EMBL/GenBank/DDBJ databases">
        <authorList>
            <person name="Tanabe Y."/>
        </authorList>
    </citation>
    <scope>NUCLEOTIDE SEQUENCE</scope>
    <source>
        <strain evidence="8">BOTRYCO-1</strain>
    </source>
</reference>
<accession>A0ABQ4PYQ6</accession>
<name>A0ABQ4PYQ6_9PROT</name>
<dbReference type="Proteomes" id="UP001161064">
    <property type="component" value="Unassembled WGS sequence"/>
</dbReference>
<comment type="similarity">
    <text evidence="2">Belongs to the autoinducer-2 exporter (AI-2E) (TC 2.A.86) family.</text>
</comment>
<protein>
    <submittedName>
        <fullName evidence="8">AI-2E family transporter</fullName>
    </submittedName>
</protein>
<keyword evidence="5 7" id="KW-0472">Membrane</keyword>
<dbReference type="Pfam" id="PF01594">
    <property type="entry name" value="AI-2E_transport"/>
    <property type="match status" value="1"/>
</dbReference>
<keyword evidence="3 7" id="KW-0812">Transmembrane</keyword>
<feature type="transmembrane region" description="Helical" evidence="7">
    <location>
        <begin position="223"/>
        <end position="252"/>
    </location>
</feature>
<feature type="compositionally biased region" description="Basic and acidic residues" evidence="6">
    <location>
        <begin position="348"/>
        <end position="357"/>
    </location>
</feature>
<sequence>MIEAHSKTSASAKILAAAAIITGLYWFADLLTPLALAIFLWLTIDAFANSLSRRLPFLPRVASIPLAVLIVFMSSAAIIGLVIEYTAVFSHSLSDYQLRLDEVIAQFYGFFKLSVPPPTLGQLFSNLDPALVLRGVADALQSFGGRALFVLVYVVCLFAAQAGMPAKLAEIFPDLQERTRAATIGKAIARSMEQYLWVQTVTGLMIAFASWALFAVVGLENSLFWAAIIFVLSYIPVLGGAAGSLLPTLFALVQFTSPIPALVILAGTQGIAFVVGNIIQPRMTGDSLNISVLVVFLSLAFWGKLWGGPGMFLAVPLTVMLMIILAQFPATRWIAVMLSNNGNPDIDGETKAGKPHDQSAPFKRKVKKATTSLKDDPPSPHTTPL</sequence>
<evidence type="ECO:0000256" key="7">
    <source>
        <dbReference type="SAM" id="Phobius"/>
    </source>
</evidence>
<evidence type="ECO:0000256" key="2">
    <source>
        <dbReference type="ARBA" id="ARBA00009773"/>
    </source>
</evidence>
<organism evidence="8 9">
    <name type="scientific">Candidatus Phycosocius spiralis</name>
    <dbReference type="NCBI Taxonomy" id="2815099"/>
    <lineage>
        <taxon>Bacteria</taxon>
        <taxon>Pseudomonadati</taxon>
        <taxon>Pseudomonadota</taxon>
        <taxon>Alphaproteobacteria</taxon>
        <taxon>Caulobacterales</taxon>
        <taxon>Caulobacterales incertae sedis</taxon>
        <taxon>Candidatus Phycosocius</taxon>
    </lineage>
</organism>
<feature type="transmembrane region" description="Helical" evidence="7">
    <location>
        <begin position="64"/>
        <end position="83"/>
    </location>
</feature>
<dbReference type="RefSeq" id="WP_284360972.1">
    <property type="nucleotide sequence ID" value="NZ_BPFZ01000014.1"/>
</dbReference>